<dbReference type="GO" id="GO:0030170">
    <property type="term" value="F:pyridoxal phosphate binding"/>
    <property type="evidence" value="ECO:0007669"/>
    <property type="project" value="InterPro"/>
</dbReference>
<dbReference type="SUPFAM" id="SSF53383">
    <property type="entry name" value="PLP-dependent transferases"/>
    <property type="match status" value="1"/>
</dbReference>
<evidence type="ECO:0000313" key="7">
    <source>
        <dbReference type="EMBL" id="AFZ28425.1"/>
    </source>
</evidence>
<dbReference type="InterPro" id="IPR050477">
    <property type="entry name" value="GrpII_AminoAcid_Decarb"/>
</dbReference>
<geneLocation type="plasmid" evidence="7 8">
    <name>pCYLST.01</name>
</geneLocation>
<comment type="similarity">
    <text evidence="4">Belongs to the group II decarboxylase family. Sphingosine-1-phosphate lyase subfamily.</text>
</comment>
<keyword evidence="3 6" id="KW-0456">Lyase</keyword>
<dbReference type="Pfam" id="PF00282">
    <property type="entry name" value="Pyridoxal_deC"/>
    <property type="match status" value="1"/>
</dbReference>
<evidence type="ECO:0000256" key="4">
    <source>
        <dbReference type="ARBA" id="ARBA00038302"/>
    </source>
</evidence>
<protein>
    <submittedName>
        <fullName evidence="7">PLP-dependent enzyme, glutamate decarboxylase</fullName>
    </submittedName>
</protein>
<sequence length="426" mass="46926">MVYPFLLLYLTRLRNAISTVNPNNSGIHTRETTNPLAKGRTSAWDTTRQLERELIGMLADLYNLPKTELDGYVTNGGTEGNLAGLWIGRNLLLGDVSDESGLRPSVPIAVIAARTAHYSVRKVCNLLGLGEGYWRQCPKCGHSHEFVSAPDGSGLQLVDVDDNFAIDLYAFEQRLRELSVLGVRHVLVIATVGTTITGSVDPIKDMCALLRLAEDRYGIKSHFHVDAAFGGLVLPFIQENSGTNSQYSMDWSEWPEVASLCLNWHKMGLVPYGAGTFLCRKNLLAHVQRSVAYSMTGIDTTVVGSRSGAMAAACWAVVQVMGYEGFQAMVSHCMTTAERLRHALENLPEVELLPPAPVNLVTLRLLDKASSASKAREMLGRHRIYPDWLSRSASDCPEEIFPIYLMPHVTADDVDQFVADLATTFR</sequence>
<dbReference type="GO" id="GO:0019752">
    <property type="term" value="P:carboxylic acid metabolic process"/>
    <property type="evidence" value="ECO:0007669"/>
    <property type="project" value="InterPro"/>
</dbReference>
<name>K9X720_9NOST</name>
<evidence type="ECO:0000256" key="5">
    <source>
        <dbReference type="PIRSR" id="PIRSR602129-50"/>
    </source>
</evidence>
<dbReference type="AlphaFoldDB" id="K9X720"/>
<dbReference type="EMBL" id="CP003643">
    <property type="protein sequence ID" value="AFZ28425.1"/>
    <property type="molecule type" value="Genomic_DNA"/>
</dbReference>
<dbReference type="KEGG" id="csg:Cylst_6666"/>
<evidence type="ECO:0000313" key="8">
    <source>
        <dbReference type="Proteomes" id="UP000010475"/>
    </source>
</evidence>
<evidence type="ECO:0000256" key="2">
    <source>
        <dbReference type="ARBA" id="ARBA00022898"/>
    </source>
</evidence>
<dbReference type="Proteomes" id="UP000010475">
    <property type="component" value="Plasmid pCYLST.01"/>
</dbReference>
<evidence type="ECO:0000256" key="3">
    <source>
        <dbReference type="ARBA" id="ARBA00023239"/>
    </source>
</evidence>
<dbReference type="InterPro" id="IPR015421">
    <property type="entry name" value="PyrdxlP-dep_Trfase_major"/>
</dbReference>
<dbReference type="HOGENOM" id="CLU_028929_2_1_3"/>
<dbReference type="Gene3D" id="3.90.1150.10">
    <property type="entry name" value="Aspartate Aminotransferase, domain 1"/>
    <property type="match status" value="1"/>
</dbReference>
<reference evidence="7 8" key="1">
    <citation type="submission" date="2012-06" db="EMBL/GenBank/DDBJ databases">
        <title>Noncontiguous Finished plasmid 1 of genome of Cylindrospermum stagnale PCC 7417.</title>
        <authorList>
            <consortium name="US DOE Joint Genome Institute"/>
            <person name="Gugger M."/>
            <person name="Coursin T."/>
            <person name="Rippka R."/>
            <person name="Tandeau De Marsac N."/>
            <person name="Huntemann M."/>
            <person name="Wei C.-L."/>
            <person name="Han J."/>
            <person name="Detter J.C."/>
            <person name="Han C."/>
            <person name="Tapia R."/>
            <person name="Davenport K."/>
            <person name="Daligault H."/>
            <person name="Erkkila T."/>
            <person name="Gu W."/>
            <person name="Munk A.C.C."/>
            <person name="Teshima H."/>
            <person name="Xu Y."/>
            <person name="Chain P."/>
            <person name="Chen A."/>
            <person name="Krypides N."/>
            <person name="Mavromatis K."/>
            <person name="Markowitz V."/>
            <person name="Szeto E."/>
            <person name="Ivanova N."/>
            <person name="Mikhailova N."/>
            <person name="Ovchinnikova G."/>
            <person name="Pagani I."/>
            <person name="Pati A."/>
            <person name="Goodwin L."/>
            <person name="Peters L."/>
            <person name="Pitluck S."/>
            <person name="Woyke T."/>
            <person name="Kerfeld C."/>
        </authorList>
    </citation>
    <scope>NUCLEOTIDE SEQUENCE [LARGE SCALE GENOMIC DNA]</scope>
    <source>
        <strain evidence="7 8">PCC 7417</strain>
        <plasmid evidence="8">Plasmid pCYLST.01</plasmid>
    </source>
</reference>
<dbReference type="PANTHER" id="PTHR42735:SF6">
    <property type="entry name" value="SPHINGOSINE-1-PHOSPHATE LYASE 1"/>
    <property type="match status" value="1"/>
</dbReference>
<dbReference type="InterPro" id="IPR015422">
    <property type="entry name" value="PyrdxlP-dep_Trfase_small"/>
</dbReference>
<keyword evidence="2 5" id="KW-0663">Pyridoxal phosphate</keyword>
<evidence type="ECO:0000256" key="6">
    <source>
        <dbReference type="RuleBase" id="RU000382"/>
    </source>
</evidence>
<dbReference type="GO" id="GO:0004058">
    <property type="term" value="F:aromatic-L-amino-acid decarboxylase activity"/>
    <property type="evidence" value="ECO:0007669"/>
    <property type="project" value="UniProtKB-ARBA"/>
</dbReference>
<dbReference type="InterPro" id="IPR002129">
    <property type="entry name" value="PyrdxlP-dep_de-COase"/>
</dbReference>
<dbReference type="PANTHER" id="PTHR42735">
    <property type="match status" value="1"/>
</dbReference>
<proteinExistence type="inferred from homology"/>
<feature type="modified residue" description="N6-(pyridoxal phosphate)lysine" evidence="5">
    <location>
        <position position="266"/>
    </location>
</feature>
<comment type="cofactor">
    <cofactor evidence="1 5 6">
        <name>pyridoxal 5'-phosphate</name>
        <dbReference type="ChEBI" id="CHEBI:597326"/>
    </cofactor>
</comment>
<dbReference type="RefSeq" id="WP_015328460.1">
    <property type="nucleotide sequence ID" value="NC_020050.1"/>
</dbReference>
<gene>
    <name evidence="7" type="ORF">Cylst_6666</name>
</gene>
<dbReference type="Gene3D" id="3.40.640.10">
    <property type="entry name" value="Type I PLP-dependent aspartate aminotransferase-like (Major domain)"/>
    <property type="match status" value="1"/>
</dbReference>
<dbReference type="InterPro" id="IPR015424">
    <property type="entry name" value="PyrdxlP-dep_Trfase"/>
</dbReference>
<evidence type="ECO:0000256" key="1">
    <source>
        <dbReference type="ARBA" id="ARBA00001933"/>
    </source>
</evidence>
<organism evidence="7 8">
    <name type="scientific">Cylindrospermum stagnale PCC 7417</name>
    <dbReference type="NCBI Taxonomy" id="56107"/>
    <lineage>
        <taxon>Bacteria</taxon>
        <taxon>Bacillati</taxon>
        <taxon>Cyanobacteriota</taxon>
        <taxon>Cyanophyceae</taxon>
        <taxon>Nostocales</taxon>
        <taxon>Nostocaceae</taxon>
        <taxon>Cylindrospermum</taxon>
    </lineage>
</organism>
<keyword evidence="7" id="KW-0614">Plasmid</keyword>
<accession>K9X720</accession>
<dbReference type="PATRIC" id="fig|56107.3.peg.7151"/>
<keyword evidence="8" id="KW-1185">Reference proteome</keyword>